<sequence>MEPKQTSSDVDPKSEEDMLRLNGSSVLMQFIYDTSSFSDRLVQLATIETASEPVRANDHEPTSRLPEADTTDEEKDANATGNSFYPEHLVVE</sequence>
<organism evidence="2 3">
    <name type="scientific">Fusarium falciforme</name>
    <dbReference type="NCBI Taxonomy" id="195108"/>
    <lineage>
        <taxon>Eukaryota</taxon>
        <taxon>Fungi</taxon>
        <taxon>Dikarya</taxon>
        <taxon>Ascomycota</taxon>
        <taxon>Pezizomycotina</taxon>
        <taxon>Sordariomycetes</taxon>
        <taxon>Hypocreomycetidae</taxon>
        <taxon>Hypocreales</taxon>
        <taxon>Nectriaceae</taxon>
        <taxon>Fusarium</taxon>
        <taxon>Fusarium solani species complex</taxon>
    </lineage>
</organism>
<evidence type="ECO:0000313" key="2">
    <source>
        <dbReference type="EMBL" id="KAJ4189267.1"/>
    </source>
</evidence>
<reference evidence="2" key="1">
    <citation type="submission" date="2022-09" db="EMBL/GenBank/DDBJ databases">
        <title>Fusarium specimens isolated from Avocado Roots.</title>
        <authorList>
            <person name="Stajich J."/>
            <person name="Roper C."/>
            <person name="Heimlech-Rivalta G."/>
        </authorList>
    </citation>
    <scope>NUCLEOTIDE SEQUENCE</scope>
    <source>
        <strain evidence="2">A02</strain>
    </source>
</reference>
<feature type="region of interest" description="Disordered" evidence="1">
    <location>
        <begin position="49"/>
        <end position="92"/>
    </location>
</feature>
<proteinExistence type="predicted"/>
<evidence type="ECO:0000313" key="3">
    <source>
        <dbReference type="Proteomes" id="UP001152087"/>
    </source>
</evidence>
<comment type="caution">
    <text evidence="2">The sequence shown here is derived from an EMBL/GenBank/DDBJ whole genome shotgun (WGS) entry which is preliminary data.</text>
</comment>
<accession>A0A9W8R9J5</accession>
<dbReference type="Proteomes" id="UP001152087">
    <property type="component" value="Unassembled WGS sequence"/>
</dbReference>
<protein>
    <submittedName>
        <fullName evidence="2">Uncharacterized protein</fullName>
    </submittedName>
</protein>
<keyword evidence="3" id="KW-1185">Reference proteome</keyword>
<name>A0A9W8R9J5_9HYPO</name>
<dbReference type="AlphaFoldDB" id="A0A9W8R9J5"/>
<evidence type="ECO:0000256" key="1">
    <source>
        <dbReference type="SAM" id="MobiDB-lite"/>
    </source>
</evidence>
<gene>
    <name evidence="2" type="ORF">NW755_006085</name>
</gene>
<dbReference type="EMBL" id="JAOQAV010000013">
    <property type="protein sequence ID" value="KAJ4189267.1"/>
    <property type="molecule type" value="Genomic_DNA"/>
</dbReference>